<feature type="compositionally biased region" description="Gly residues" evidence="1">
    <location>
        <begin position="45"/>
        <end position="56"/>
    </location>
</feature>
<dbReference type="InterPro" id="IPR000782">
    <property type="entry name" value="FAS1_domain"/>
</dbReference>
<accession>A0A951QCJ8</accession>
<feature type="signal peptide" evidence="2">
    <location>
        <begin position="1"/>
        <end position="25"/>
    </location>
</feature>
<dbReference type="InterPro" id="IPR050904">
    <property type="entry name" value="Adhesion/Biosynth-related"/>
</dbReference>
<dbReference type="Gene3D" id="2.30.180.10">
    <property type="entry name" value="FAS1 domain"/>
    <property type="match status" value="1"/>
</dbReference>
<feature type="chain" id="PRO_5036749337" evidence="2">
    <location>
        <begin position="26"/>
        <end position="226"/>
    </location>
</feature>
<feature type="compositionally biased region" description="Low complexity" evidence="1">
    <location>
        <begin position="32"/>
        <end position="44"/>
    </location>
</feature>
<evidence type="ECO:0000313" key="4">
    <source>
        <dbReference type="EMBL" id="MBW4659265.1"/>
    </source>
</evidence>
<proteinExistence type="predicted"/>
<reference evidence="4" key="2">
    <citation type="journal article" date="2022" name="Microbiol. Resour. Announc.">
        <title>Metagenome Sequencing to Explore Phylogenomics of Terrestrial Cyanobacteria.</title>
        <authorList>
            <person name="Ward R.D."/>
            <person name="Stajich J.E."/>
            <person name="Johansen J.R."/>
            <person name="Huntemann M."/>
            <person name="Clum A."/>
            <person name="Foster B."/>
            <person name="Foster B."/>
            <person name="Roux S."/>
            <person name="Palaniappan K."/>
            <person name="Varghese N."/>
            <person name="Mukherjee S."/>
            <person name="Reddy T.B.K."/>
            <person name="Daum C."/>
            <person name="Copeland A."/>
            <person name="Chen I.A."/>
            <person name="Ivanova N.N."/>
            <person name="Kyrpides N.C."/>
            <person name="Shapiro N."/>
            <person name="Eloe-Fadrosh E.A."/>
            <person name="Pietrasiak N."/>
        </authorList>
    </citation>
    <scope>NUCLEOTIDE SEQUENCE</scope>
    <source>
        <strain evidence="4">UHER 2000/2452</strain>
    </source>
</reference>
<dbReference type="SMART" id="SM00554">
    <property type="entry name" value="FAS1"/>
    <property type="match status" value="1"/>
</dbReference>
<name>A0A951QCJ8_9CYAN</name>
<sequence length="226" mass="22840">MLQRSKFSSSVLVGLMSLGFIGAIAATPVLAGGSTTSGSTTSGSPTGGLMTGGSSTGGSNVPSNATERDGAVRVPEAGTTQSIDTRSQSLGQVVSGSADFSTLETAIKAAGLEQAFEGTEPVTIFAPTNEAFAAIPAEALRQLLLPENRNALRQILTYHVVQGSLTSDAIQAGDVNTAEGSDVTIATNSGKVTVSGANVTQADIVTRNGVIHAIDQVLLPPDLKLQ</sequence>
<evidence type="ECO:0000256" key="2">
    <source>
        <dbReference type="SAM" id="SignalP"/>
    </source>
</evidence>
<evidence type="ECO:0000259" key="3">
    <source>
        <dbReference type="PROSITE" id="PS50213"/>
    </source>
</evidence>
<feature type="region of interest" description="Disordered" evidence="1">
    <location>
        <begin position="31"/>
        <end position="88"/>
    </location>
</feature>
<organism evidence="4 5">
    <name type="scientific">Drouetiella hepatica Uher 2000/2452</name>
    <dbReference type="NCBI Taxonomy" id="904376"/>
    <lineage>
        <taxon>Bacteria</taxon>
        <taxon>Bacillati</taxon>
        <taxon>Cyanobacteriota</taxon>
        <taxon>Cyanophyceae</taxon>
        <taxon>Oculatellales</taxon>
        <taxon>Oculatellaceae</taxon>
        <taxon>Drouetiella</taxon>
    </lineage>
</organism>
<feature type="domain" description="FAS1" evidence="3">
    <location>
        <begin position="87"/>
        <end position="218"/>
    </location>
</feature>
<reference evidence="4" key="1">
    <citation type="submission" date="2021-05" db="EMBL/GenBank/DDBJ databases">
        <authorList>
            <person name="Pietrasiak N."/>
            <person name="Ward R."/>
            <person name="Stajich J.E."/>
            <person name="Kurbessoian T."/>
        </authorList>
    </citation>
    <scope>NUCLEOTIDE SEQUENCE</scope>
    <source>
        <strain evidence="4">UHER 2000/2452</strain>
    </source>
</reference>
<dbReference type="SUPFAM" id="SSF82153">
    <property type="entry name" value="FAS1 domain"/>
    <property type="match status" value="1"/>
</dbReference>
<gene>
    <name evidence="4" type="ORF">KME15_11365</name>
</gene>
<dbReference type="Pfam" id="PF02469">
    <property type="entry name" value="Fasciclin"/>
    <property type="match status" value="1"/>
</dbReference>
<keyword evidence="2" id="KW-0732">Signal</keyword>
<feature type="compositionally biased region" description="Polar residues" evidence="1">
    <location>
        <begin position="78"/>
        <end position="88"/>
    </location>
</feature>
<protein>
    <submittedName>
        <fullName evidence="4">Fasciclin domain-containing protein</fullName>
    </submittedName>
</protein>
<dbReference type="EMBL" id="JAHHHD010000010">
    <property type="protein sequence ID" value="MBW4659265.1"/>
    <property type="molecule type" value="Genomic_DNA"/>
</dbReference>
<dbReference type="PROSITE" id="PS50213">
    <property type="entry name" value="FAS1"/>
    <property type="match status" value="1"/>
</dbReference>
<evidence type="ECO:0000313" key="5">
    <source>
        <dbReference type="Proteomes" id="UP000757435"/>
    </source>
</evidence>
<dbReference type="PANTHER" id="PTHR10900:SF77">
    <property type="entry name" value="FI19380P1"/>
    <property type="match status" value="1"/>
</dbReference>
<dbReference type="PANTHER" id="PTHR10900">
    <property type="entry name" value="PERIOSTIN-RELATED"/>
    <property type="match status" value="1"/>
</dbReference>
<evidence type="ECO:0000256" key="1">
    <source>
        <dbReference type="SAM" id="MobiDB-lite"/>
    </source>
</evidence>
<dbReference type="Proteomes" id="UP000757435">
    <property type="component" value="Unassembled WGS sequence"/>
</dbReference>
<dbReference type="FunFam" id="2.30.180.10:FF:000014">
    <property type="entry name" value="Stabilin 1"/>
    <property type="match status" value="1"/>
</dbReference>
<dbReference type="InterPro" id="IPR036378">
    <property type="entry name" value="FAS1_dom_sf"/>
</dbReference>
<dbReference type="AlphaFoldDB" id="A0A951QCJ8"/>
<comment type="caution">
    <text evidence="4">The sequence shown here is derived from an EMBL/GenBank/DDBJ whole genome shotgun (WGS) entry which is preliminary data.</text>
</comment>